<feature type="non-terminal residue" evidence="1">
    <location>
        <position position="1"/>
    </location>
</feature>
<reference evidence="1" key="1">
    <citation type="submission" date="2018-05" db="EMBL/GenBank/DDBJ databases">
        <authorList>
            <person name="Lanie J.A."/>
            <person name="Ng W.-L."/>
            <person name="Kazmierczak K.M."/>
            <person name="Andrzejewski T.M."/>
            <person name="Davidsen T.M."/>
            <person name="Wayne K.J."/>
            <person name="Tettelin H."/>
            <person name="Glass J.I."/>
            <person name="Rusch D."/>
            <person name="Podicherti R."/>
            <person name="Tsui H.-C.T."/>
            <person name="Winkler M.E."/>
        </authorList>
    </citation>
    <scope>NUCLEOTIDE SEQUENCE</scope>
</reference>
<accession>A0A382Q6J5</accession>
<dbReference type="EMBL" id="UINC01112342">
    <property type="protein sequence ID" value="SVC81213.1"/>
    <property type="molecule type" value="Genomic_DNA"/>
</dbReference>
<evidence type="ECO:0000313" key="1">
    <source>
        <dbReference type="EMBL" id="SVC81213.1"/>
    </source>
</evidence>
<dbReference type="AlphaFoldDB" id="A0A382Q6J5"/>
<proteinExistence type="predicted"/>
<gene>
    <name evidence="1" type="ORF">METZ01_LOCUS334067</name>
</gene>
<name>A0A382Q6J5_9ZZZZ</name>
<sequence length="163" mass="18028">AAGSYTLSFSVDYESMLSDKSRSLFRMVPKQFPVTVVLSAPKIMFDETITNLGDQVPDSPIVDSIKRCFEDNYSATFVYNKADADMLLRLHVSTLEHTERISDIYPYFVHASGSLSLVNAGTGEEIFNATIAEEKGADFNSIEKAGINALIKLAQKMDLDLCK</sequence>
<protein>
    <submittedName>
        <fullName evidence="1">Uncharacterized protein</fullName>
    </submittedName>
</protein>
<organism evidence="1">
    <name type="scientific">marine metagenome</name>
    <dbReference type="NCBI Taxonomy" id="408172"/>
    <lineage>
        <taxon>unclassified sequences</taxon>
        <taxon>metagenomes</taxon>
        <taxon>ecological metagenomes</taxon>
    </lineage>
</organism>